<dbReference type="GO" id="GO:0005544">
    <property type="term" value="F:calcium-dependent phospholipid binding"/>
    <property type="evidence" value="ECO:0007669"/>
    <property type="project" value="UniProtKB-KW"/>
</dbReference>
<evidence type="ECO:0000256" key="11">
    <source>
        <dbReference type="ARBA" id="ARBA00023302"/>
    </source>
</evidence>
<dbReference type="WBParaSite" id="ECPE_0000352901-mRNA-1">
    <property type="protein sequence ID" value="ECPE_0000352901-mRNA-1"/>
    <property type="gene ID" value="ECPE_0000352901"/>
</dbReference>
<evidence type="ECO:0000256" key="12">
    <source>
        <dbReference type="ARBA" id="ARBA00037210"/>
    </source>
</evidence>
<dbReference type="InterPro" id="IPR001464">
    <property type="entry name" value="Annexin"/>
</dbReference>
<dbReference type="GO" id="GO:0005634">
    <property type="term" value="C:nucleus"/>
    <property type="evidence" value="ECO:0007669"/>
    <property type="project" value="TreeGrafter"/>
</dbReference>
<evidence type="ECO:0000256" key="4">
    <source>
        <dbReference type="ARBA" id="ARBA00011738"/>
    </source>
</evidence>
<dbReference type="GO" id="GO:0012506">
    <property type="term" value="C:vesicle membrane"/>
    <property type="evidence" value="ECO:0007669"/>
    <property type="project" value="TreeGrafter"/>
</dbReference>
<keyword evidence="17" id="KW-1185">Reference proteome</keyword>
<protein>
    <recommendedName>
        <fullName evidence="15">Annexin</fullName>
    </recommendedName>
</protein>
<dbReference type="Pfam" id="PF00191">
    <property type="entry name" value="Annexin"/>
    <property type="match status" value="4"/>
</dbReference>
<dbReference type="AlphaFoldDB" id="A0A183A991"/>
<dbReference type="GO" id="GO:0001786">
    <property type="term" value="F:phosphatidylserine binding"/>
    <property type="evidence" value="ECO:0007669"/>
    <property type="project" value="TreeGrafter"/>
</dbReference>
<dbReference type="Gene3D" id="1.10.220.10">
    <property type="entry name" value="Annexin"/>
    <property type="match status" value="4"/>
</dbReference>
<dbReference type="GO" id="GO:0005576">
    <property type="term" value="C:extracellular region"/>
    <property type="evidence" value="ECO:0007669"/>
    <property type="project" value="UniProtKB-SubCell"/>
</dbReference>
<evidence type="ECO:0000256" key="1">
    <source>
        <dbReference type="ARBA" id="ARBA00004340"/>
    </source>
</evidence>
<dbReference type="SMART" id="SM00335">
    <property type="entry name" value="ANX"/>
    <property type="match status" value="4"/>
</dbReference>
<comment type="function">
    <text evidence="12">Calcium/phospholipid-binding protein which promotes membrane fusion and is involved in exocytosis.</text>
</comment>
<dbReference type="PANTHER" id="PTHR10502:SF239">
    <property type="entry name" value="ANNEXIN A7"/>
    <property type="match status" value="1"/>
</dbReference>
<dbReference type="FunFam" id="1.10.220.10:FF:000005">
    <property type="entry name" value="Annexin"/>
    <property type="match status" value="1"/>
</dbReference>
<evidence type="ECO:0000256" key="9">
    <source>
        <dbReference type="ARBA" id="ARBA00022837"/>
    </source>
</evidence>
<evidence type="ECO:0000256" key="5">
    <source>
        <dbReference type="ARBA" id="ARBA00022525"/>
    </source>
</evidence>
<dbReference type="OrthoDB" id="37886at2759"/>
<dbReference type="Proteomes" id="UP000272942">
    <property type="component" value="Unassembled WGS sequence"/>
</dbReference>
<dbReference type="GO" id="GO:0005509">
    <property type="term" value="F:calcium ion binding"/>
    <property type="evidence" value="ECO:0007669"/>
    <property type="project" value="InterPro"/>
</dbReference>
<keyword evidence="9 15" id="KW-0106">Calcium</keyword>
<keyword evidence="7" id="KW-0479">Metal-binding</keyword>
<comment type="similarity">
    <text evidence="3 15">Belongs to the annexin family.</text>
</comment>
<dbReference type="GO" id="GO:0005737">
    <property type="term" value="C:cytoplasm"/>
    <property type="evidence" value="ECO:0007669"/>
    <property type="project" value="TreeGrafter"/>
</dbReference>
<comment type="function">
    <text evidence="13">Involved in reproduction of the worm. Involved in host-parasite interaction. Delivered into the host cell by means of parasite exosomes. Binds to acidic phospholipid membranes in a calcium-dependent manner in vitro. Causes aggregation of liposomes in the presence of calcium, but not in its absence. Likely to promote membrane fusion. May provide structural integrity within the tegument.</text>
</comment>
<name>A0A183A991_9TREM</name>
<reference evidence="16 17" key="2">
    <citation type="submission" date="2018-11" db="EMBL/GenBank/DDBJ databases">
        <authorList>
            <consortium name="Pathogen Informatics"/>
        </authorList>
    </citation>
    <scope>NUCLEOTIDE SEQUENCE [LARGE SCALE GENOMIC DNA]</scope>
    <source>
        <strain evidence="16 17">Egypt</strain>
    </source>
</reference>
<dbReference type="InterPro" id="IPR018502">
    <property type="entry name" value="Annexin_repeat"/>
</dbReference>
<proteinExistence type="inferred from homology"/>
<evidence type="ECO:0000256" key="3">
    <source>
        <dbReference type="ARBA" id="ARBA00007831"/>
    </source>
</evidence>
<dbReference type="FunFam" id="1.10.220.10:FF:000002">
    <property type="entry name" value="Annexin"/>
    <property type="match status" value="1"/>
</dbReference>
<comment type="domain">
    <text evidence="15">A pair of annexin repeats may form one binding site for calcium and phospholipid.</text>
</comment>
<dbReference type="SUPFAM" id="SSF47874">
    <property type="entry name" value="Annexin"/>
    <property type="match status" value="1"/>
</dbReference>
<dbReference type="FunFam" id="1.10.220.10:FF:000001">
    <property type="entry name" value="Annexin"/>
    <property type="match status" value="1"/>
</dbReference>
<keyword evidence="8 15" id="KW-0677">Repeat</keyword>
<reference evidence="18" key="1">
    <citation type="submission" date="2016-06" db="UniProtKB">
        <authorList>
            <consortium name="WormBaseParasite"/>
        </authorList>
    </citation>
    <scope>IDENTIFICATION</scope>
</reference>
<evidence type="ECO:0000313" key="16">
    <source>
        <dbReference type="EMBL" id="VDP69764.1"/>
    </source>
</evidence>
<evidence type="ECO:0000256" key="2">
    <source>
        <dbReference type="ARBA" id="ARBA00004550"/>
    </source>
</evidence>
<sequence length="403" mass="46206">MYNSENGLFVGHVGKGPLQYRVPARKPQAIYPFLHSPYPEITGTTPVTRYFGPYYGVTPGYIPPYVGYRGVVHKGRILGIDEVYEPTLRPFPKFNVVEDCERLNKAMKGYGVDEKAIIDVFAHRSVDQRLRIIEHYKVMYNKDLVKEFRNELSGHFFETIEAMCQPPEDYDAMELRKAIHGVGSDEDTLIEILTTRSNAQIKLIREAYRRLFFGRDLESDIRNDTSGHFKSYLISQLQPTRDESQTVDRALAQKDAQKLFDAGEKRLASTQSQLNAILCSRSATHLRFVFDAYARLANRDIEIGLQQALTGDLLRSYLALIRCIRNKPSYFAGRLQKAMKGLGTNDGMLIRIVVTRCEVDMGRIKHEFYVENRKTLARWISDDTSGDYRRLLLALINEDKGVE</sequence>
<evidence type="ECO:0000256" key="14">
    <source>
        <dbReference type="ARBA" id="ARBA00060393"/>
    </source>
</evidence>
<dbReference type="GO" id="GO:0005886">
    <property type="term" value="C:plasma membrane"/>
    <property type="evidence" value="ECO:0007669"/>
    <property type="project" value="TreeGrafter"/>
</dbReference>
<dbReference type="InterPro" id="IPR018252">
    <property type="entry name" value="Annexin_repeat_CS"/>
</dbReference>
<dbReference type="PROSITE" id="PS51897">
    <property type="entry name" value="ANNEXIN_2"/>
    <property type="match status" value="4"/>
</dbReference>
<keyword evidence="6" id="KW-0597">Phosphoprotein</keyword>
<keyword evidence="10 15" id="KW-0041">Annexin</keyword>
<evidence type="ECO:0000256" key="8">
    <source>
        <dbReference type="ARBA" id="ARBA00022737"/>
    </source>
</evidence>
<dbReference type="EMBL" id="UZAN01040468">
    <property type="protein sequence ID" value="VDP69764.1"/>
    <property type="molecule type" value="Genomic_DNA"/>
</dbReference>
<evidence type="ECO:0000256" key="10">
    <source>
        <dbReference type="ARBA" id="ARBA00023216"/>
    </source>
</evidence>
<organism evidence="18">
    <name type="scientific">Echinostoma caproni</name>
    <dbReference type="NCBI Taxonomy" id="27848"/>
    <lineage>
        <taxon>Eukaryota</taxon>
        <taxon>Metazoa</taxon>
        <taxon>Spiralia</taxon>
        <taxon>Lophotrochozoa</taxon>
        <taxon>Platyhelminthes</taxon>
        <taxon>Trematoda</taxon>
        <taxon>Digenea</taxon>
        <taxon>Plagiorchiida</taxon>
        <taxon>Echinostomata</taxon>
        <taxon>Echinostomatoidea</taxon>
        <taxon>Echinostomatidae</taxon>
        <taxon>Echinostoma</taxon>
    </lineage>
</organism>
<comment type="subunit">
    <text evidence="4">Homodimer.</text>
</comment>
<comment type="subcellular location">
    <subcellularLocation>
        <location evidence="1">Host cell</location>
    </subcellularLocation>
    <subcellularLocation>
        <location evidence="2">Secreted</location>
        <location evidence="2">Extracellular exosome</location>
    </subcellularLocation>
    <subcellularLocation>
        <location evidence="14">Tegument</location>
    </subcellularLocation>
</comment>
<dbReference type="GO" id="GO:0043657">
    <property type="term" value="C:host cell"/>
    <property type="evidence" value="ECO:0007669"/>
    <property type="project" value="UniProtKB-SubCell"/>
</dbReference>
<dbReference type="PROSITE" id="PS00223">
    <property type="entry name" value="ANNEXIN_1"/>
    <property type="match status" value="2"/>
</dbReference>
<gene>
    <name evidence="16" type="ORF">ECPE_LOCUS3526</name>
</gene>
<dbReference type="PANTHER" id="PTHR10502">
    <property type="entry name" value="ANNEXIN"/>
    <property type="match status" value="1"/>
</dbReference>
<evidence type="ECO:0000256" key="13">
    <source>
        <dbReference type="ARBA" id="ARBA00059330"/>
    </source>
</evidence>
<evidence type="ECO:0000313" key="18">
    <source>
        <dbReference type="WBParaSite" id="ECPE_0000352901-mRNA-1"/>
    </source>
</evidence>
<dbReference type="InterPro" id="IPR037104">
    <property type="entry name" value="Annexin_sf"/>
</dbReference>
<evidence type="ECO:0000256" key="7">
    <source>
        <dbReference type="ARBA" id="ARBA00022723"/>
    </source>
</evidence>
<keyword evidence="5" id="KW-0964">Secreted</keyword>
<evidence type="ECO:0000256" key="6">
    <source>
        <dbReference type="ARBA" id="ARBA00022553"/>
    </source>
</evidence>
<accession>A0A183A991</accession>
<keyword evidence="11 15" id="KW-0111">Calcium/phospholipid-binding</keyword>
<evidence type="ECO:0000256" key="15">
    <source>
        <dbReference type="RuleBase" id="RU003540"/>
    </source>
</evidence>
<evidence type="ECO:0000313" key="17">
    <source>
        <dbReference type="Proteomes" id="UP000272942"/>
    </source>
</evidence>
<dbReference type="FunFam" id="1.10.220.10:FF:000003">
    <property type="entry name" value="Annexin"/>
    <property type="match status" value="1"/>
</dbReference>
<dbReference type="PRINTS" id="PR00196">
    <property type="entry name" value="ANNEXIN"/>
</dbReference>